<evidence type="ECO:0000256" key="11">
    <source>
        <dbReference type="ARBA" id="ARBA00031158"/>
    </source>
</evidence>
<keyword evidence="6" id="KW-0285">Flavoprotein</keyword>
<evidence type="ECO:0000313" key="15">
    <source>
        <dbReference type="EMBL" id="KGX86954.1"/>
    </source>
</evidence>
<comment type="similarity">
    <text evidence="3">Belongs to the lysine N(6)-hydroxylase/L-ornithine N(5)-oxygenase family.</text>
</comment>
<gene>
    <name evidence="15" type="ORF">N783_10610</name>
</gene>
<comment type="caution">
    <text evidence="15">The sequence shown here is derived from an EMBL/GenBank/DDBJ whole genome shotgun (WGS) entry which is preliminary data.</text>
</comment>
<evidence type="ECO:0000256" key="12">
    <source>
        <dbReference type="ARBA" id="ARBA00032493"/>
    </source>
</evidence>
<keyword evidence="16" id="KW-1185">Reference proteome</keyword>
<dbReference type="Proteomes" id="UP000030403">
    <property type="component" value="Unassembled WGS sequence"/>
</dbReference>
<evidence type="ECO:0000256" key="14">
    <source>
        <dbReference type="ARBA" id="ARBA00048407"/>
    </source>
</evidence>
<evidence type="ECO:0000256" key="8">
    <source>
        <dbReference type="ARBA" id="ARBA00022857"/>
    </source>
</evidence>
<evidence type="ECO:0000256" key="5">
    <source>
        <dbReference type="ARBA" id="ARBA00016406"/>
    </source>
</evidence>
<reference evidence="15 16" key="1">
    <citation type="submission" date="2013-08" db="EMBL/GenBank/DDBJ databases">
        <authorList>
            <person name="Huang J."/>
            <person name="Wang G."/>
        </authorList>
    </citation>
    <scope>NUCLEOTIDE SEQUENCE [LARGE SCALE GENOMIC DNA]</scope>
    <source>
        <strain evidence="15 16">BH030004</strain>
    </source>
</reference>
<evidence type="ECO:0000256" key="9">
    <source>
        <dbReference type="ARBA" id="ARBA00023002"/>
    </source>
</evidence>
<evidence type="ECO:0000256" key="7">
    <source>
        <dbReference type="ARBA" id="ARBA00022827"/>
    </source>
</evidence>
<name>A0A0A5G4G9_9BACI</name>
<proteinExistence type="inferred from homology"/>
<evidence type="ECO:0000256" key="10">
    <source>
        <dbReference type="ARBA" id="ARBA00029939"/>
    </source>
</evidence>
<evidence type="ECO:0000256" key="3">
    <source>
        <dbReference type="ARBA" id="ARBA00007588"/>
    </source>
</evidence>
<protein>
    <recommendedName>
        <fullName evidence="5">L-lysine N6-monooxygenase MbtG</fullName>
        <ecNumber evidence="4">1.14.13.59</ecNumber>
    </recommendedName>
    <alternativeName>
        <fullName evidence="13">Lysine 6-N-hydroxylase</fullName>
    </alternativeName>
    <alternativeName>
        <fullName evidence="12">Lysine N6-hydroxylase</fullName>
    </alternativeName>
    <alternativeName>
        <fullName evidence="10">Lysine-N-oxygenase</fullName>
    </alternativeName>
    <alternativeName>
        <fullName evidence="11">Mycobactin synthase protein G</fullName>
    </alternativeName>
</protein>
<keyword evidence="7" id="KW-0274">FAD</keyword>
<dbReference type="PANTHER" id="PTHR42802:SF1">
    <property type="entry name" value="L-ORNITHINE N(5)-MONOOXYGENASE"/>
    <property type="match status" value="1"/>
</dbReference>
<dbReference type="STRING" id="1385511.GCA_000425225_03373"/>
<dbReference type="EMBL" id="AVPF01000027">
    <property type="protein sequence ID" value="KGX86954.1"/>
    <property type="molecule type" value="Genomic_DNA"/>
</dbReference>
<dbReference type="InterPro" id="IPR025700">
    <property type="entry name" value="Lys/Orn_oxygenase"/>
</dbReference>
<keyword evidence="8" id="KW-0521">NADP</keyword>
<dbReference type="RefSeq" id="WP_027446976.1">
    <property type="nucleotide sequence ID" value="NZ_AULJ01000044.1"/>
</dbReference>
<evidence type="ECO:0000256" key="4">
    <source>
        <dbReference type="ARBA" id="ARBA00013076"/>
    </source>
</evidence>
<keyword evidence="15" id="KW-0503">Monooxygenase</keyword>
<evidence type="ECO:0000256" key="1">
    <source>
        <dbReference type="ARBA" id="ARBA00001974"/>
    </source>
</evidence>
<dbReference type="eggNOG" id="COG3486">
    <property type="taxonomic scope" value="Bacteria"/>
</dbReference>
<accession>A0A0A5G4G9</accession>
<dbReference type="PANTHER" id="PTHR42802">
    <property type="entry name" value="MONOOXYGENASE"/>
    <property type="match status" value="1"/>
</dbReference>
<dbReference type="Gene3D" id="3.50.50.60">
    <property type="entry name" value="FAD/NAD(P)-binding domain"/>
    <property type="match status" value="1"/>
</dbReference>
<dbReference type="EC" id="1.14.13.59" evidence="4"/>
<keyword evidence="9" id="KW-0560">Oxidoreductase</keyword>
<comment type="pathway">
    <text evidence="2">Siderophore biosynthesis.</text>
</comment>
<dbReference type="AlphaFoldDB" id="A0A0A5G4G9"/>
<evidence type="ECO:0000256" key="2">
    <source>
        <dbReference type="ARBA" id="ARBA00004924"/>
    </source>
</evidence>
<evidence type="ECO:0000256" key="6">
    <source>
        <dbReference type="ARBA" id="ARBA00022630"/>
    </source>
</evidence>
<dbReference type="InterPro" id="IPR036188">
    <property type="entry name" value="FAD/NAD-bd_sf"/>
</dbReference>
<comment type="catalytic activity">
    <reaction evidence="14">
        <text>L-lysine + NADPH + O2 = N(6)-hydroxy-L-lysine + NADP(+) + H2O</text>
        <dbReference type="Rhea" id="RHEA:23228"/>
        <dbReference type="ChEBI" id="CHEBI:15377"/>
        <dbReference type="ChEBI" id="CHEBI:15379"/>
        <dbReference type="ChEBI" id="CHEBI:32551"/>
        <dbReference type="ChEBI" id="CHEBI:57783"/>
        <dbReference type="ChEBI" id="CHEBI:57820"/>
        <dbReference type="ChEBI" id="CHEBI:58349"/>
        <dbReference type="EC" id="1.14.13.59"/>
    </reaction>
</comment>
<sequence>MNNKIHDFIAVGIGPFNLSLAALTDRIDDLDALFFDETHRMQWHPGMLIEGTDLQVPFMADLVTFADPTSPYSFLNYLHKQGRMYPFFFFQKLEVPRPEYNDYLQWVADQLKALHFGCRVIDVVDVEYEGERCYKVVVLDKEKDETHFYYAKHVVLGTGSKPLVFENVKDLPNEDVVHTSRYLYEKDHLLKSNHITVIGSGQSAAEIVTDLLHEQQEHDFYITWFTRSAGIFQLDTAKLPQEFFSPDYVNYFQSLSYEQRMNTLPKLHTLQNGVDPSTLSEIYDLLYQRTVGGKGKRVTIQPITEVKEIQRNSNHEYSLTCHQWQKDETFTYDTEKVVLATGYKPNIPDWFMDRFEHEVIWESEKHFKVSKDCQIAFKDERKNEIFTTTNISHAHGTGANNLGLSVNRNVKMINYMSGRPIYEEGHDTIFQQFRMTDEG</sequence>
<dbReference type="SUPFAM" id="SSF51905">
    <property type="entry name" value="FAD/NAD(P)-binding domain"/>
    <property type="match status" value="2"/>
</dbReference>
<evidence type="ECO:0000256" key="13">
    <source>
        <dbReference type="ARBA" id="ARBA00032738"/>
    </source>
</evidence>
<dbReference type="OrthoDB" id="7527071at2"/>
<dbReference type="PRINTS" id="PR00368">
    <property type="entry name" value="FADPNR"/>
</dbReference>
<evidence type="ECO:0000313" key="16">
    <source>
        <dbReference type="Proteomes" id="UP000030403"/>
    </source>
</evidence>
<dbReference type="GO" id="GO:0047091">
    <property type="term" value="F:L-lysine 6-monooxygenase (NADPH) activity"/>
    <property type="evidence" value="ECO:0007669"/>
    <property type="project" value="UniProtKB-EC"/>
</dbReference>
<organism evidence="15 16">
    <name type="scientific">Pontibacillus marinus BH030004 = DSM 16465</name>
    <dbReference type="NCBI Taxonomy" id="1385511"/>
    <lineage>
        <taxon>Bacteria</taxon>
        <taxon>Bacillati</taxon>
        <taxon>Bacillota</taxon>
        <taxon>Bacilli</taxon>
        <taxon>Bacillales</taxon>
        <taxon>Bacillaceae</taxon>
        <taxon>Pontibacillus</taxon>
    </lineage>
</organism>
<comment type="cofactor">
    <cofactor evidence="1">
        <name>FAD</name>
        <dbReference type="ChEBI" id="CHEBI:57692"/>
    </cofactor>
</comment>
<dbReference type="Pfam" id="PF13434">
    <property type="entry name" value="Lys_Orn_oxgnase"/>
    <property type="match status" value="1"/>
</dbReference>